<gene>
    <name evidence="11" type="ORF">ACFO0J_14580</name>
</gene>
<evidence type="ECO:0000313" key="12">
    <source>
        <dbReference type="Proteomes" id="UP001595756"/>
    </source>
</evidence>
<dbReference type="Pfam" id="PF07690">
    <property type="entry name" value="MFS_1"/>
    <property type="match status" value="1"/>
</dbReference>
<proteinExistence type="inferred from homology"/>
<keyword evidence="3" id="KW-0813">Transport</keyword>
<comment type="caution">
    <text evidence="11">The sequence shown here is derived from an EMBL/GenBank/DDBJ whole genome shotgun (WGS) entry which is preliminary data.</text>
</comment>
<feature type="transmembrane region" description="Helical" evidence="9">
    <location>
        <begin position="95"/>
        <end position="113"/>
    </location>
</feature>
<feature type="transmembrane region" description="Helical" evidence="9">
    <location>
        <begin position="248"/>
        <end position="266"/>
    </location>
</feature>
<dbReference type="InterPro" id="IPR036259">
    <property type="entry name" value="MFS_trans_sf"/>
</dbReference>
<evidence type="ECO:0000256" key="1">
    <source>
        <dbReference type="ARBA" id="ARBA00004651"/>
    </source>
</evidence>
<organism evidence="11 12">
    <name type="scientific">Castellaniella hirudinis</name>
    <dbReference type="NCBI Taxonomy" id="1144617"/>
    <lineage>
        <taxon>Bacteria</taxon>
        <taxon>Pseudomonadati</taxon>
        <taxon>Pseudomonadota</taxon>
        <taxon>Betaproteobacteria</taxon>
        <taxon>Burkholderiales</taxon>
        <taxon>Alcaligenaceae</taxon>
        <taxon>Castellaniella</taxon>
    </lineage>
</organism>
<accession>A0ABV8S455</accession>
<comment type="subcellular location">
    <subcellularLocation>
        <location evidence="1">Cell membrane</location>
        <topology evidence="1">Multi-pass membrane protein</topology>
    </subcellularLocation>
</comment>
<evidence type="ECO:0000256" key="5">
    <source>
        <dbReference type="ARBA" id="ARBA00022692"/>
    </source>
</evidence>
<keyword evidence="8 9" id="KW-0472">Membrane</keyword>
<dbReference type="InterPro" id="IPR051084">
    <property type="entry name" value="H+-coupled_symporters"/>
</dbReference>
<evidence type="ECO:0000256" key="7">
    <source>
        <dbReference type="ARBA" id="ARBA00022989"/>
    </source>
</evidence>
<keyword evidence="7 9" id="KW-1133">Transmembrane helix</keyword>
<feature type="transmembrane region" description="Helical" evidence="9">
    <location>
        <begin position="159"/>
        <end position="183"/>
    </location>
</feature>
<keyword evidence="12" id="KW-1185">Reference proteome</keyword>
<feature type="transmembrane region" description="Helical" evidence="9">
    <location>
        <begin position="407"/>
        <end position="426"/>
    </location>
</feature>
<keyword evidence="5 9" id="KW-0812">Transmembrane</keyword>
<dbReference type="Gene3D" id="1.20.1250.20">
    <property type="entry name" value="MFS general substrate transporter like domains"/>
    <property type="match status" value="2"/>
</dbReference>
<dbReference type="PANTHER" id="PTHR43528:SF1">
    <property type="entry name" value="ALPHA-KETOGLUTARATE PERMEASE"/>
    <property type="match status" value="1"/>
</dbReference>
<name>A0ABV8S455_9BURK</name>
<feature type="transmembrane region" description="Helical" evidence="9">
    <location>
        <begin position="195"/>
        <end position="214"/>
    </location>
</feature>
<feature type="transmembrane region" description="Helical" evidence="9">
    <location>
        <begin position="286"/>
        <end position="307"/>
    </location>
</feature>
<evidence type="ECO:0000313" key="11">
    <source>
        <dbReference type="EMBL" id="MFC4299266.1"/>
    </source>
</evidence>
<dbReference type="InterPro" id="IPR020846">
    <property type="entry name" value="MFS_dom"/>
</dbReference>
<evidence type="ECO:0000256" key="2">
    <source>
        <dbReference type="ARBA" id="ARBA00008240"/>
    </source>
</evidence>
<reference evidence="12" key="1">
    <citation type="journal article" date="2019" name="Int. J. Syst. Evol. Microbiol.">
        <title>The Global Catalogue of Microorganisms (GCM) 10K type strain sequencing project: providing services to taxonomists for standard genome sequencing and annotation.</title>
        <authorList>
            <consortium name="The Broad Institute Genomics Platform"/>
            <consortium name="The Broad Institute Genome Sequencing Center for Infectious Disease"/>
            <person name="Wu L."/>
            <person name="Ma J."/>
        </authorList>
    </citation>
    <scope>NUCLEOTIDE SEQUENCE [LARGE SCALE GENOMIC DNA]</scope>
    <source>
        <strain evidence="12">CGMCC 1.19029</strain>
    </source>
</reference>
<dbReference type="SUPFAM" id="SSF103473">
    <property type="entry name" value="MFS general substrate transporter"/>
    <property type="match status" value="1"/>
</dbReference>
<evidence type="ECO:0000256" key="8">
    <source>
        <dbReference type="ARBA" id="ARBA00023136"/>
    </source>
</evidence>
<dbReference type="InterPro" id="IPR011701">
    <property type="entry name" value="MFS"/>
</dbReference>
<sequence length="437" mass="46835">MNSDTVRMGTIPAAAERRVISKVAAAGFIGNFVEWFDYASYAYLATVIAAVFFPDVSPAAGLMATFGVFALSFIIRPIGGVFWGHYGDKIGRKQALSLSIIIMSGATFAIALLPDFQQIGVWAPLLLLGLRLIQGFSASGEYAGASAFLVEYAPSHKRGLYASIVPASTASGLLLGSLMVAGMHVLLTPEQLQSWGWRLPFLLAAPLGYIGRYIRVHLEDSPKFREMEASREVSHAPVSLLLSQHRRALLISIGVTMLNAVGFYIILSYMPTYLAVELGVGETDSFIATTIALVAYIGFIFLMGVLSDRLGRKTMLILASVAFICLTVPLFSGLASAGFLGIILIQVAFGALLTMNDGTLPCFLSEIFPTRVRYSGFALSFNLANAIFGGTAPFIATWLIQATGDKLAPAWYLVVAAGIALVAMIMSRETSGEPLQD</sequence>
<protein>
    <submittedName>
        <fullName evidence="11">MFS transporter</fullName>
    </submittedName>
</protein>
<evidence type="ECO:0000256" key="6">
    <source>
        <dbReference type="ARBA" id="ARBA00022847"/>
    </source>
</evidence>
<dbReference type="PROSITE" id="PS50850">
    <property type="entry name" value="MFS"/>
    <property type="match status" value="1"/>
</dbReference>
<evidence type="ECO:0000256" key="9">
    <source>
        <dbReference type="SAM" id="Phobius"/>
    </source>
</evidence>
<dbReference type="InterPro" id="IPR005828">
    <property type="entry name" value="MFS_sugar_transport-like"/>
</dbReference>
<feature type="domain" description="Major facilitator superfamily (MFS) profile" evidence="10">
    <location>
        <begin position="23"/>
        <end position="435"/>
    </location>
</feature>
<dbReference type="RefSeq" id="WP_376813812.1">
    <property type="nucleotide sequence ID" value="NZ_JBHSDY010000010.1"/>
</dbReference>
<dbReference type="Pfam" id="PF00083">
    <property type="entry name" value="Sugar_tr"/>
    <property type="match status" value="1"/>
</dbReference>
<comment type="similarity">
    <text evidence="2">Belongs to the major facilitator superfamily. Metabolite:H+ Symporter (MHS) family (TC 2.A.1.6) family.</text>
</comment>
<dbReference type="InterPro" id="IPR005829">
    <property type="entry name" value="Sugar_transporter_CS"/>
</dbReference>
<dbReference type="EMBL" id="JBHSDY010000010">
    <property type="protein sequence ID" value="MFC4299266.1"/>
    <property type="molecule type" value="Genomic_DNA"/>
</dbReference>
<evidence type="ECO:0000256" key="3">
    <source>
        <dbReference type="ARBA" id="ARBA00022448"/>
    </source>
</evidence>
<dbReference type="PANTHER" id="PTHR43528">
    <property type="entry name" value="ALPHA-KETOGLUTARATE PERMEASE"/>
    <property type="match status" value="1"/>
</dbReference>
<feature type="transmembrane region" description="Helical" evidence="9">
    <location>
        <begin position="376"/>
        <end position="401"/>
    </location>
</feature>
<keyword evidence="4" id="KW-1003">Cell membrane</keyword>
<dbReference type="PROSITE" id="PS00216">
    <property type="entry name" value="SUGAR_TRANSPORT_1"/>
    <property type="match status" value="1"/>
</dbReference>
<feature type="transmembrane region" description="Helical" evidence="9">
    <location>
        <begin position="59"/>
        <end position="83"/>
    </location>
</feature>
<evidence type="ECO:0000256" key="4">
    <source>
        <dbReference type="ARBA" id="ARBA00022475"/>
    </source>
</evidence>
<feature type="transmembrane region" description="Helical" evidence="9">
    <location>
        <begin position="35"/>
        <end position="53"/>
    </location>
</feature>
<keyword evidence="6" id="KW-0769">Symport</keyword>
<evidence type="ECO:0000259" key="10">
    <source>
        <dbReference type="PROSITE" id="PS50850"/>
    </source>
</evidence>
<feature type="transmembrane region" description="Helical" evidence="9">
    <location>
        <begin position="337"/>
        <end position="355"/>
    </location>
</feature>
<dbReference type="Proteomes" id="UP001595756">
    <property type="component" value="Unassembled WGS sequence"/>
</dbReference>